<evidence type="ECO:0000313" key="4">
    <source>
        <dbReference type="Proteomes" id="UP000064967"/>
    </source>
</evidence>
<sequence>MKLSHRIAYAIALWFGCGLSPVGPGTVGSLGALPLYFAVRSKGPLAVLAVTAVVFVVGTWASGVVAETKKTKDPQIVVVDEVVGVLIALAAAPMTTAGVVAGFVLFRLFDMTKPFPARRAEKLPGGLGIVMDDVVAGIQAALVIFVLRYAGVLR</sequence>
<dbReference type="Pfam" id="PF04608">
    <property type="entry name" value="PgpA"/>
    <property type="match status" value="1"/>
</dbReference>
<dbReference type="EMBL" id="CP012333">
    <property type="protein sequence ID" value="AKV03326.1"/>
    <property type="molecule type" value="Genomic_DNA"/>
</dbReference>
<dbReference type="STRING" id="1391654.AKJ09_09989"/>
<organism evidence="3 4">
    <name type="scientific">Labilithrix luteola</name>
    <dbReference type="NCBI Taxonomy" id="1391654"/>
    <lineage>
        <taxon>Bacteria</taxon>
        <taxon>Pseudomonadati</taxon>
        <taxon>Myxococcota</taxon>
        <taxon>Polyangia</taxon>
        <taxon>Polyangiales</taxon>
        <taxon>Labilitrichaceae</taxon>
        <taxon>Labilithrix</taxon>
    </lineage>
</organism>
<dbReference type="KEGG" id="llu:AKJ09_09989"/>
<feature type="transmembrane region" description="Helical" evidence="1">
    <location>
        <begin position="12"/>
        <end position="39"/>
    </location>
</feature>
<dbReference type="PROSITE" id="PS51257">
    <property type="entry name" value="PROKAR_LIPOPROTEIN"/>
    <property type="match status" value="1"/>
</dbReference>
<keyword evidence="4" id="KW-1185">Reference proteome</keyword>
<gene>
    <name evidence="3" type="ORF">AKJ09_09989</name>
</gene>
<dbReference type="InterPro" id="IPR026037">
    <property type="entry name" value="PgpA"/>
</dbReference>
<dbReference type="GO" id="GO:0006655">
    <property type="term" value="P:phosphatidylglycerol biosynthetic process"/>
    <property type="evidence" value="ECO:0007669"/>
    <property type="project" value="UniProtKB-UniPathway"/>
</dbReference>
<dbReference type="InterPro" id="IPR007686">
    <property type="entry name" value="YutG/PgpA"/>
</dbReference>
<evidence type="ECO:0000313" key="3">
    <source>
        <dbReference type="EMBL" id="AKV03326.1"/>
    </source>
</evidence>
<accession>A0A0K1QC19</accession>
<dbReference type="OrthoDB" id="9804091at2"/>
<dbReference type="SUPFAM" id="SSF101307">
    <property type="entry name" value="YutG-like"/>
    <property type="match status" value="1"/>
</dbReference>
<dbReference type="Proteomes" id="UP000064967">
    <property type="component" value="Chromosome"/>
</dbReference>
<dbReference type="PANTHER" id="PTHR36305">
    <property type="entry name" value="PHOSPHATIDYLGLYCEROPHOSPHATASE A"/>
    <property type="match status" value="1"/>
</dbReference>
<feature type="transmembrane region" description="Helical" evidence="1">
    <location>
        <begin position="126"/>
        <end position="147"/>
    </location>
</feature>
<feature type="transmembrane region" description="Helical" evidence="1">
    <location>
        <begin position="45"/>
        <end position="66"/>
    </location>
</feature>
<feature type="domain" description="YutG/PgpA" evidence="2">
    <location>
        <begin position="11"/>
        <end position="147"/>
    </location>
</feature>
<evidence type="ECO:0000256" key="1">
    <source>
        <dbReference type="SAM" id="Phobius"/>
    </source>
</evidence>
<keyword evidence="1" id="KW-0812">Transmembrane</keyword>
<keyword evidence="1" id="KW-0472">Membrane</keyword>
<name>A0A0K1QC19_9BACT</name>
<reference evidence="3 4" key="1">
    <citation type="submission" date="2015-08" db="EMBL/GenBank/DDBJ databases">
        <authorList>
            <person name="Babu N.S."/>
            <person name="Beckwith C.J."/>
            <person name="Beseler K.G."/>
            <person name="Brison A."/>
            <person name="Carone J.V."/>
            <person name="Caskin T.P."/>
            <person name="Diamond M."/>
            <person name="Durham M.E."/>
            <person name="Foxe J.M."/>
            <person name="Go M."/>
            <person name="Henderson B.A."/>
            <person name="Jones I.B."/>
            <person name="McGettigan J.A."/>
            <person name="Micheletti S.J."/>
            <person name="Nasrallah M.E."/>
            <person name="Ortiz D."/>
            <person name="Piller C.R."/>
            <person name="Privatt S.R."/>
            <person name="Schneider S.L."/>
            <person name="Sharp S."/>
            <person name="Smith T.C."/>
            <person name="Stanton J.D."/>
            <person name="Ullery H.E."/>
            <person name="Wilson R.J."/>
            <person name="Serrano M.G."/>
            <person name="Buck G."/>
            <person name="Lee V."/>
            <person name="Wang Y."/>
            <person name="Carvalho R."/>
            <person name="Voegtly L."/>
            <person name="Shi R."/>
            <person name="Duckworth R."/>
            <person name="Johnson A."/>
            <person name="Loviza R."/>
            <person name="Walstead R."/>
            <person name="Shah Z."/>
            <person name="Kiflezghi M."/>
            <person name="Wade K."/>
            <person name="Ball S.L."/>
            <person name="Bradley K.W."/>
            <person name="Asai D.J."/>
            <person name="Bowman C.A."/>
            <person name="Russell D.A."/>
            <person name="Pope W.H."/>
            <person name="Jacobs-Sera D."/>
            <person name="Hendrix R.W."/>
            <person name="Hatfull G.F."/>
        </authorList>
    </citation>
    <scope>NUCLEOTIDE SEQUENCE [LARGE SCALE GENOMIC DNA]</scope>
    <source>
        <strain evidence="3 4">DSM 27648</strain>
    </source>
</reference>
<dbReference type="RefSeq" id="WP_146654114.1">
    <property type="nucleotide sequence ID" value="NZ_CP012333.1"/>
</dbReference>
<feature type="transmembrane region" description="Helical" evidence="1">
    <location>
        <begin position="78"/>
        <end position="106"/>
    </location>
</feature>
<dbReference type="PATRIC" id="fig|1391654.3.peg.10123"/>
<proteinExistence type="predicted"/>
<evidence type="ECO:0000259" key="2">
    <source>
        <dbReference type="Pfam" id="PF04608"/>
    </source>
</evidence>
<dbReference type="InterPro" id="IPR036681">
    <property type="entry name" value="PgpA-like_sf"/>
</dbReference>
<dbReference type="AlphaFoldDB" id="A0A0K1QC19"/>
<dbReference type="PIRSF" id="PIRSF006162">
    <property type="entry name" value="PgpA"/>
    <property type="match status" value="1"/>
</dbReference>
<protein>
    <submittedName>
        <fullName evidence="3">Phosphatidylglycerophosphatase A</fullName>
    </submittedName>
</protein>
<dbReference type="UniPathway" id="UPA00084">
    <property type="reaction ID" value="UER00504"/>
</dbReference>
<dbReference type="GO" id="GO:0008962">
    <property type="term" value="F:phosphatidylglycerophosphatase activity"/>
    <property type="evidence" value="ECO:0007669"/>
    <property type="project" value="InterPro"/>
</dbReference>
<dbReference type="PANTHER" id="PTHR36305:SF1">
    <property type="entry name" value="PHOSPHATIDYLGLYCEROPHOSPHATASE A"/>
    <property type="match status" value="1"/>
</dbReference>
<keyword evidence="1" id="KW-1133">Transmembrane helix</keyword>
<dbReference type="CDD" id="cd06971">
    <property type="entry name" value="PgpA"/>
    <property type="match status" value="1"/>
</dbReference>